<evidence type="ECO:0008006" key="3">
    <source>
        <dbReference type="Google" id="ProtNLM"/>
    </source>
</evidence>
<protein>
    <recommendedName>
        <fullName evidence="3">2Fe-2S ferredoxin-type domain-containing protein</fullName>
    </recommendedName>
</protein>
<dbReference type="Pfam" id="PF13510">
    <property type="entry name" value="Fer2_4"/>
    <property type="match status" value="1"/>
</dbReference>
<proteinExistence type="predicted"/>
<dbReference type="GO" id="GO:0051536">
    <property type="term" value="F:iron-sulfur cluster binding"/>
    <property type="evidence" value="ECO:0007669"/>
    <property type="project" value="InterPro"/>
</dbReference>
<keyword evidence="1" id="KW-0560">Oxidoreductase</keyword>
<dbReference type="GO" id="GO:0016491">
    <property type="term" value="F:oxidoreductase activity"/>
    <property type="evidence" value="ECO:0007669"/>
    <property type="project" value="UniProtKB-KW"/>
</dbReference>
<dbReference type="EMBL" id="UINC01018260">
    <property type="protein sequence ID" value="SVA76535.1"/>
    <property type="molecule type" value="Genomic_DNA"/>
</dbReference>
<dbReference type="InterPro" id="IPR036010">
    <property type="entry name" value="2Fe-2S_ferredoxin-like_sf"/>
</dbReference>
<evidence type="ECO:0000313" key="2">
    <source>
        <dbReference type="EMBL" id="SVA76535.1"/>
    </source>
</evidence>
<dbReference type="Gene3D" id="3.10.20.440">
    <property type="entry name" value="2Fe-2S iron-sulphur cluster binding domain, sarcosine oxidase, alpha subunit, N-terminal domain"/>
    <property type="match status" value="1"/>
</dbReference>
<sequence length="99" mass="10724">MSLLKRIADTDRPKVTIFIDGVEIQALLGDTVLTAILLHGKRVRVSEFGDGPRAGFCLMGVCQDCWVRSHNGKIFQACTTPVEEGMSLVTTIGNSSNES</sequence>
<name>A0A381YHU0_9ZZZZ</name>
<reference evidence="2" key="1">
    <citation type="submission" date="2018-05" db="EMBL/GenBank/DDBJ databases">
        <authorList>
            <person name="Lanie J.A."/>
            <person name="Ng W.-L."/>
            <person name="Kazmierczak K.M."/>
            <person name="Andrzejewski T.M."/>
            <person name="Davidsen T.M."/>
            <person name="Wayne K.J."/>
            <person name="Tettelin H."/>
            <person name="Glass J.I."/>
            <person name="Rusch D."/>
            <person name="Podicherti R."/>
            <person name="Tsui H.-C.T."/>
            <person name="Winkler M.E."/>
        </authorList>
    </citation>
    <scope>NUCLEOTIDE SEQUENCE</scope>
</reference>
<dbReference type="AlphaFoldDB" id="A0A381YHU0"/>
<accession>A0A381YHU0</accession>
<dbReference type="InterPro" id="IPR042204">
    <property type="entry name" value="2Fe-2S-bd_N"/>
</dbReference>
<evidence type="ECO:0000256" key="1">
    <source>
        <dbReference type="ARBA" id="ARBA00023002"/>
    </source>
</evidence>
<organism evidence="2">
    <name type="scientific">marine metagenome</name>
    <dbReference type="NCBI Taxonomy" id="408172"/>
    <lineage>
        <taxon>unclassified sequences</taxon>
        <taxon>metagenomes</taxon>
        <taxon>ecological metagenomes</taxon>
    </lineage>
</organism>
<gene>
    <name evidence="2" type="ORF">METZ01_LOCUS129389</name>
</gene>
<dbReference type="SUPFAM" id="SSF54292">
    <property type="entry name" value="2Fe-2S ferredoxin-like"/>
    <property type="match status" value="1"/>
</dbReference>